<feature type="region of interest" description="Disordered" evidence="4">
    <location>
        <begin position="1"/>
        <end position="29"/>
    </location>
</feature>
<name>A0AAW0H1H7_MYOGA</name>
<dbReference type="Pfam" id="PF00736">
    <property type="entry name" value="EF1_GNE"/>
    <property type="match status" value="1"/>
</dbReference>
<feature type="compositionally biased region" description="Basic and acidic residues" evidence="4">
    <location>
        <begin position="1"/>
        <end position="11"/>
    </location>
</feature>
<dbReference type="GO" id="GO:0005853">
    <property type="term" value="C:eukaryotic translation elongation factor 1 complex"/>
    <property type="evidence" value="ECO:0007669"/>
    <property type="project" value="InterPro"/>
</dbReference>
<keyword evidence="7" id="KW-1185">Reference proteome</keyword>
<evidence type="ECO:0000313" key="7">
    <source>
        <dbReference type="Proteomes" id="UP001488838"/>
    </source>
</evidence>
<dbReference type="PANTHER" id="PTHR11595">
    <property type="entry name" value="EF-HAND AND COILED-COIL DOMAIN-CONTAINING FAMILY MEMBER"/>
    <property type="match status" value="1"/>
</dbReference>
<evidence type="ECO:0000259" key="5">
    <source>
        <dbReference type="SMART" id="SM00888"/>
    </source>
</evidence>
<dbReference type="AlphaFoldDB" id="A0AAW0H1H7"/>
<dbReference type="InterPro" id="IPR014717">
    <property type="entry name" value="Transl_elong_EF1B/ribsomal_bS6"/>
</dbReference>
<dbReference type="GO" id="GO:0003746">
    <property type="term" value="F:translation elongation factor activity"/>
    <property type="evidence" value="ECO:0007669"/>
    <property type="project" value="UniProtKB-KW"/>
</dbReference>
<sequence length="124" mass="14114">MCLLRHMDPTTKKTATSAKDNEDNDIDLFGSNKEEEDKKAAQLQEESLQQFTEKEAKKPSLVVKSFIFLDIKPWDDETDMKLQTQCVVEDDKVGTDFLEEETAEFKKHVQSVLQSVDSAASNKI</sequence>
<dbReference type="GO" id="GO:0005829">
    <property type="term" value="C:cytosol"/>
    <property type="evidence" value="ECO:0007669"/>
    <property type="project" value="TreeGrafter"/>
</dbReference>
<evidence type="ECO:0000256" key="1">
    <source>
        <dbReference type="ARBA" id="ARBA00007411"/>
    </source>
</evidence>
<dbReference type="Proteomes" id="UP001488838">
    <property type="component" value="Unassembled WGS sequence"/>
</dbReference>
<dbReference type="PANTHER" id="PTHR11595:SF26">
    <property type="entry name" value="ELONGATION FACTOR 1-DELTA"/>
    <property type="match status" value="1"/>
</dbReference>
<evidence type="ECO:0000256" key="3">
    <source>
        <dbReference type="ARBA" id="ARBA00022917"/>
    </source>
</evidence>
<evidence type="ECO:0000313" key="6">
    <source>
        <dbReference type="EMBL" id="KAK7795170.1"/>
    </source>
</evidence>
<dbReference type="SUPFAM" id="SSF54984">
    <property type="entry name" value="eEF-1beta-like"/>
    <property type="match status" value="1"/>
</dbReference>
<reference evidence="6 7" key="1">
    <citation type="journal article" date="2023" name="bioRxiv">
        <title>Conserved and derived expression patterns and positive selection on dental genes reveal complex evolutionary context of ever-growing rodent molars.</title>
        <authorList>
            <person name="Calamari Z.T."/>
            <person name="Song A."/>
            <person name="Cohen E."/>
            <person name="Akter M."/>
            <person name="Roy R.D."/>
            <person name="Hallikas O."/>
            <person name="Christensen M.M."/>
            <person name="Li P."/>
            <person name="Marangoni P."/>
            <person name="Jernvall J."/>
            <person name="Klein O.D."/>
        </authorList>
    </citation>
    <scope>NUCLEOTIDE SEQUENCE [LARGE SCALE GENOMIC DNA]</scope>
    <source>
        <strain evidence="6">V071</strain>
    </source>
</reference>
<keyword evidence="3" id="KW-0648">Protein biosynthesis</keyword>
<keyword evidence="2" id="KW-0251">Elongation factor</keyword>
<feature type="domain" description="Translation elongation factor EF1B beta/delta subunit guanine nucleotide exchange" evidence="5">
    <location>
        <begin position="64"/>
        <end position="124"/>
    </location>
</feature>
<organism evidence="6 7">
    <name type="scientific">Myodes glareolus</name>
    <name type="common">Bank vole</name>
    <name type="synonym">Clethrionomys glareolus</name>
    <dbReference type="NCBI Taxonomy" id="447135"/>
    <lineage>
        <taxon>Eukaryota</taxon>
        <taxon>Metazoa</taxon>
        <taxon>Chordata</taxon>
        <taxon>Craniata</taxon>
        <taxon>Vertebrata</taxon>
        <taxon>Euteleostomi</taxon>
        <taxon>Mammalia</taxon>
        <taxon>Eutheria</taxon>
        <taxon>Euarchontoglires</taxon>
        <taxon>Glires</taxon>
        <taxon>Rodentia</taxon>
        <taxon>Myomorpha</taxon>
        <taxon>Muroidea</taxon>
        <taxon>Cricetidae</taxon>
        <taxon>Arvicolinae</taxon>
        <taxon>Myodes</taxon>
    </lineage>
</organism>
<comment type="caution">
    <text evidence="6">The sequence shown here is derived from an EMBL/GenBank/DDBJ whole genome shotgun (WGS) entry which is preliminary data.</text>
</comment>
<evidence type="ECO:0000256" key="2">
    <source>
        <dbReference type="ARBA" id="ARBA00022768"/>
    </source>
</evidence>
<dbReference type="Gene3D" id="3.30.70.60">
    <property type="match status" value="1"/>
</dbReference>
<dbReference type="InterPro" id="IPR014038">
    <property type="entry name" value="EF1B_bsu/dsu_GNE"/>
</dbReference>
<proteinExistence type="inferred from homology"/>
<dbReference type="SMART" id="SM00888">
    <property type="entry name" value="EF1_GNE"/>
    <property type="match status" value="1"/>
</dbReference>
<accession>A0AAW0H1H7</accession>
<dbReference type="GO" id="GO:0005085">
    <property type="term" value="F:guanyl-nucleotide exchange factor activity"/>
    <property type="evidence" value="ECO:0007669"/>
    <property type="project" value="TreeGrafter"/>
</dbReference>
<comment type="similarity">
    <text evidence="1">Belongs to the EF-1-beta/EF-1-delta family.</text>
</comment>
<dbReference type="EMBL" id="JBBHLL010003137">
    <property type="protein sequence ID" value="KAK7795170.1"/>
    <property type="molecule type" value="Genomic_DNA"/>
</dbReference>
<protein>
    <recommendedName>
        <fullName evidence="5">Translation elongation factor EF1B beta/delta subunit guanine nucleotide exchange domain-containing protein</fullName>
    </recommendedName>
</protein>
<evidence type="ECO:0000256" key="4">
    <source>
        <dbReference type="SAM" id="MobiDB-lite"/>
    </source>
</evidence>
<gene>
    <name evidence="6" type="ORF">U0070_026519</name>
</gene>
<dbReference type="InterPro" id="IPR049720">
    <property type="entry name" value="EF1B_bsu/dsu"/>
</dbReference>
<dbReference type="InterPro" id="IPR036219">
    <property type="entry name" value="eEF-1beta-like_sf"/>
</dbReference>